<evidence type="ECO:0000313" key="10">
    <source>
        <dbReference type="Proteomes" id="UP000595001"/>
    </source>
</evidence>
<evidence type="ECO:0000256" key="4">
    <source>
        <dbReference type="ARBA" id="ARBA00022692"/>
    </source>
</evidence>
<dbReference type="InterPro" id="IPR035906">
    <property type="entry name" value="MetI-like_sf"/>
</dbReference>
<dbReference type="Gene3D" id="1.10.3720.10">
    <property type="entry name" value="MetI-like"/>
    <property type="match status" value="1"/>
</dbReference>
<feature type="transmembrane region" description="Helical" evidence="7">
    <location>
        <begin position="226"/>
        <end position="246"/>
    </location>
</feature>
<keyword evidence="5 7" id="KW-1133">Transmembrane helix</keyword>
<dbReference type="Proteomes" id="UP000595001">
    <property type="component" value="Chromosome"/>
</dbReference>
<dbReference type="InterPro" id="IPR000515">
    <property type="entry name" value="MetI-like"/>
</dbReference>
<keyword evidence="3" id="KW-1003">Cell membrane</keyword>
<evidence type="ECO:0000256" key="5">
    <source>
        <dbReference type="ARBA" id="ARBA00022989"/>
    </source>
</evidence>
<organism evidence="9 10">
    <name type="scientific">Halosimplex litoreum</name>
    <dbReference type="NCBI Taxonomy" id="1198301"/>
    <lineage>
        <taxon>Archaea</taxon>
        <taxon>Methanobacteriati</taxon>
        <taxon>Methanobacteriota</taxon>
        <taxon>Stenosarchaea group</taxon>
        <taxon>Halobacteria</taxon>
        <taxon>Halobacteriales</taxon>
        <taxon>Haloarculaceae</taxon>
        <taxon>Halosimplex</taxon>
    </lineage>
</organism>
<evidence type="ECO:0000256" key="3">
    <source>
        <dbReference type="ARBA" id="ARBA00022475"/>
    </source>
</evidence>
<reference evidence="9 10" key="1">
    <citation type="submission" date="2020-12" db="EMBL/GenBank/DDBJ databases">
        <title>Halosimplex halophilum sp. nov. and Halosimplex salinum sp. nov., two new members of the genus Halosimplex.</title>
        <authorList>
            <person name="Cui H.L."/>
        </authorList>
    </citation>
    <scope>NUCLEOTIDE SEQUENCE [LARGE SCALE GENOMIC DNA]</scope>
    <source>
        <strain evidence="9 10">YGH94</strain>
    </source>
</reference>
<feature type="transmembrane region" description="Helical" evidence="7">
    <location>
        <begin position="31"/>
        <end position="52"/>
    </location>
</feature>
<dbReference type="SUPFAM" id="SSF161098">
    <property type="entry name" value="MetI-like"/>
    <property type="match status" value="1"/>
</dbReference>
<feature type="transmembrane region" description="Helical" evidence="7">
    <location>
        <begin position="143"/>
        <end position="171"/>
    </location>
</feature>
<dbReference type="EMBL" id="CP065856">
    <property type="protein sequence ID" value="QPV62377.1"/>
    <property type="molecule type" value="Genomic_DNA"/>
</dbReference>
<evidence type="ECO:0000259" key="8">
    <source>
        <dbReference type="PROSITE" id="PS50928"/>
    </source>
</evidence>
<dbReference type="GeneID" id="60590184"/>
<dbReference type="PROSITE" id="PS50928">
    <property type="entry name" value="ABC_TM1"/>
    <property type="match status" value="1"/>
</dbReference>
<accession>A0A7T3FXI2</accession>
<dbReference type="RefSeq" id="WP_198061182.1">
    <property type="nucleotide sequence ID" value="NZ_CP065856.1"/>
</dbReference>
<protein>
    <submittedName>
        <fullName evidence="9">ABC transporter permease</fullName>
    </submittedName>
</protein>
<comment type="similarity">
    <text evidence="7">Belongs to the binding-protein-dependent transport system permease family.</text>
</comment>
<name>A0A7T3FXI2_9EURY</name>
<feature type="transmembrane region" description="Helical" evidence="7">
    <location>
        <begin position="99"/>
        <end position="123"/>
    </location>
</feature>
<keyword evidence="6 7" id="KW-0472">Membrane</keyword>
<evidence type="ECO:0000256" key="7">
    <source>
        <dbReference type="RuleBase" id="RU363032"/>
    </source>
</evidence>
<gene>
    <name evidence="9" type="ORF">I7X12_16785</name>
</gene>
<keyword evidence="4 7" id="KW-0812">Transmembrane</keyword>
<dbReference type="PANTHER" id="PTHR30151:SF0">
    <property type="entry name" value="ABC TRANSPORTER PERMEASE PROTEIN MJ0413-RELATED"/>
    <property type="match status" value="1"/>
</dbReference>
<dbReference type="CDD" id="cd06261">
    <property type="entry name" value="TM_PBP2"/>
    <property type="match status" value="1"/>
</dbReference>
<dbReference type="Pfam" id="PF00528">
    <property type="entry name" value="BPD_transp_1"/>
    <property type="match status" value="1"/>
</dbReference>
<comment type="subcellular location">
    <subcellularLocation>
        <location evidence="1 7">Cell membrane</location>
        <topology evidence="1 7">Multi-pass membrane protein</topology>
    </subcellularLocation>
</comment>
<sequence length="287" mass="30453">MSVETAADGETETAATGARASLAERFDRRSILLGLVGSLAFLAVWQAGAMAIGRTYLLPSPVAVAAAFGGELAKTETVTLPLLGELTGSKLVVKLFQSLVHYVPGLLIGTVLGVALGVAMAWSETLDDLFTPVTRVLRPIPPLAWIAFAIVWIGIGHGGAIFIVAIGAFWINFYNAYSGVEGVPQGQREVAASLGVHSDWGMIRKVVLPSASPEILTGIRTSIGQCWMIVVAAELFGAPGVGYQIINASQNLDTQVSVVYMLVISLVFLTSDALFRRVEGRVLAWRE</sequence>
<dbReference type="PANTHER" id="PTHR30151">
    <property type="entry name" value="ALKANE SULFONATE ABC TRANSPORTER-RELATED, MEMBRANE SUBUNIT"/>
    <property type="match status" value="1"/>
</dbReference>
<keyword evidence="2 7" id="KW-0813">Transport</keyword>
<evidence type="ECO:0000256" key="1">
    <source>
        <dbReference type="ARBA" id="ARBA00004651"/>
    </source>
</evidence>
<dbReference type="KEGG" id="hlt:I7X12_16785"/>
<dbReference type="AlphaFoldDB" id="A0A7T3FXI2"/>
<feature type="domain" description="ABC transmembrane type-1" evidence="8">
    <location>
        <begin position="95"/>
        <end position="275"/>
    </location>
</feature>
<evidence type="ECO:0000256" key="6">
    <source>
        <dbReference type="ARBA" id="ARBA00023136"/>
    </source>
</evidence>
<dbReference type="OrthoDB" id="50379at2157"/>
<dbReference type="GO" id="GO:0055085">
    <property type="term" value="P:transmembrane transport"/>
    <property type="evidence" value="ECO:0007669"/>
    <property type="project" value="InterPro"/>
</dbReference>
<proteinExistence type="inferred from homology"/>
<feature type="transmembrane region" description="Helical" evidence="7">
    <location>
        <begin position="258"/>
        <end position="275"/>
    </location>
</feature>
<evidence type="ECO:0000313" key="9">
    <source>
        <dbReference type="EMBL" id="QPV62377.1"/>
    </source>
</evidence>
<evidence type="ECO:0000256" key="2">
    <source>
        <dbReference type="ARBA" id="ARBA00022448"/>
    </source>
</evidence>
<dbReference type="GO" id="GO:0005886">
    <property type="term" value="C:plasma membrane"/>
    <property type="evidence" value="ECO:0007669"/>
    <property type="project" value="UniProtKB-SubCell"/>
</dbReference>
<keyword evidence="10" id="KW-1185">Reference proteome</keyword>